<accession>A0A6A5KGL3</accession>
<proteinExistence type="predicted"/>
<dbReference type="Proteomes" id="UP000800040">
    <property type="component" value="Unassembled WGS sequence"/>
</dbReference>
<evidence type="ECO:0000313" key="2">
    <source>
        <dbReference type="Proteomes" id="UP000800040"/>
    </source>
</evidence>
<dbReference type="AlphaFoldDB" id="A0A6A5KGL3"/>
<gene>
    <name evidence="1" type="ORF">BDW02DRAFT_244857</name>
</gene>
<evidence type="ECO:0000313" key="1">
    <source>
        <dbReference type="EMBL" id="KAF1836288.1"/>
    </source>
</evidence>
<protein>
    <submittedName>
        <fullName evidence="1">Uncharacterized protein</fullName>
    </submittedName>
</protein>
<organism evidence="1 2">
    <name type="scientific">Decorospora gaudefroyi</name>
    <dbReference type="NCBI Taxonomy" id="184978"/>
    <lineage>
        <taxon>Eukaryota</taxon>
        <taxon>Fungi</taxon>
        <taxon>Dikarya</taxon>
        <taxon>Ascomycota</taxon>
        <taxon>Pezizomycotina</taxon>
        <taxon>Dothideomycetes</taxon>
        <taxon>Pleosporomycetidae</taxon>
        <taxon>Pleosporales</taxon>
        <taxon>Pleosporineae</taxon>
        <taxon>Pleosporaceae</taxon>
        <taxon>Decorospora</taxon>
    </lineage>
</organism>
<sequence>MRTPHACTVAMATCVLVSLGHKTENRDDIFRLVARALIGLPLEEPQSLAIPPMKVYVTIPISECRRINLVFTGSPLLVPPPRSSLAEPHATLYLHYSV</sequence>
<dbReference type="EMBL" id="ML975275">
    <property type="protein sequence ID" value="KAF1836288.1"/>
    <property type="molecule type" value="Genomic_DNA"/>
</dbReference>
<name>A0A6A5KGL3_9PLEO</name>
<reference evidence="1" key="1">
    <citation type="submission" date="2020-01" db="EMBL/GenBank/DDBJ databases">
        <authorList>
            <consortium name="DOE Joint Genome Institute"/>
            <person name="Haridas S."/>
            <person name="Albert R."/>
            <person name="Binder M."/>
            <person name="Bloem J."/>
            <person name="Labutti K."/>
            <person name="Salamov A."/>
            <person name="Andreopoulos B."/>
            <person name="Baker S.E."/>
            <person name="Barry K."/>
            <person name="Bills G."/>
            <person name="Bluhm B.H."/>
            <person name="Cannon C."/>
            <person name="Castanera R."/>
            <person name="Culley D.E."/>
            <person name="Daum C."/>
            <person name="Ezra D."/>
            <person name="Gonzalez J.B."/>
            <person name="Henrissat B."/>
            <person name="Kuo A."/>
            <person name="Liang C."/>
            <person name="Lipzen A."/>
            <person name="Lutzoni F."/>
            <person name="Magnuson J."/>
            <person name="Mondo S."/>
            <person name="Nolan M."/>
            <person name="Ohm R."/>
            <person name="Pangilinan J."/>
            <person name="Park H.-J."/>
            <person name="Ramirez L."/>
            <person name="Alfaro M."/>
            <person name="Sun H."/>
            <person name="Tritt A."/>
            <person name="Yoshinaga Y."/>
            <person name="Zwiers L.-H."/>
            <person name="Turgeon B.G."/>
            <person name="Goodwin S.B."/>
            <person name="Spatafora J.W."/>
            <person name="Crous P.W."/>
            <person name="Grigoriev I.V."/>
        </authorList>
    </citation>
    <scope>NUCLEOTIDE SEQUENCE</scope>
    <source>
        <strain evidence="1">P77</strain>
    </source>
</reference>
<keyword evidence="2" id="KW-1185">Reference proteome</keyword>